<dbReference type="RefSeq" id="WP_207348739.1">
    <property type="nucleotide sequence ID" value="NZ_JAFMPY010000001.1"/>
</dbReference>
<protein>
    <submittedName>
        <fullName evidence="1">Uncharacterized protein</fullName>
    </submittedName>
</protein>
<comment type="caution">
    <text evidence="1">The sequence shown here is derived from an EMBL/GenBank/DDBJ whole genome shotgun (WGS) entry which is preliminary data.</text>
</comment>
<keyword evidence="2" id="KW-1185">Reference proteome</keyword>
<evidence type="ECO:0000313" key="2">
    <source>
        <dbReference type="Proteomes" id="UP000664288"/>
    </source>
</evidence>
<proteinExistence type="predicted"/>
<evidence type="ECO:0000313" key="1">
    <source>
        <dbReference type="EMBL" id="MBO0902089.1"/>
    </source>
</evidence>
<name>A0ABS3IXF0_9HYPH</name>
<gene>
    <name evidence="1" type="ORF">J1C47_00410</name>
</gene>
<reference evidence="1 2" key="1">
    <citation type="submission" date="2021-03" db="EMBL/GenBank/DDBJ databases">
        <title>Whole genome sequence of Jiella sp. MQZ13P-4.</title>
        <authorList>
            <person name="Tuo L."/>
        </authorList>
    </citation>
    <scope>NUCLEOTIDE SEQUENCE [LARGE SCALE GENOMIC DNA]</scope>
    <source>
        <strain evidence="1 2">MQZ13P-4</strain>
    </source>
</reference>
<accession>A0ABS3IXF0</accession>
<sequence length="80" mass="8545">MPAENDRSTKDVLARAKAAADALNLALRDAAERNIALSVAVSNEPLHPHGPGPEVAVVELLHHAHQEGRRPQDLNSANDD</sequence>
<dbReference type="EMBL" id="JAFMPY010000001">
    <property type="protein sequence ID" value="MBO0902089.1"/>
    <property type="molecule type" value="Genomic_DNA"/>
</dbReference>
<dbReference type="Proteomes" id="UP000664288">
    <property type="component" value="Unassembled WGS sequence"/>
</dbReference>
<organism evidence="1 2">
    <name type="scientific">Jiella sonneratiae</name>
    <dbReference type="NCBI Taxonomy" id="2816856"/>
    <lineage>
        <taxon>Bacteria</taxon>
        <taxon>Pseudomonadati</taxon>
        <taxon>Pseudomonadota</taxon>
        <taxon>Alphaproteobacteria</taxon>
        <taxon>Hyphomicrobiales</taxon>
        <taxon>Aurantimonadaceae</taxon>
        <taxon>Jiella</taxon>
    </lineage>
</organism>